<gene>
    <name evidence="1" type="ORF">S03H2_02288</name>
</gene>
<dbReference type="EMBL" id="BARU01000750">
    <property type="protein sequence ID" value="GAH24489.1"/>
    <property type="molecule type" value="Genomic_DNA"/>
</dbReference>
<dbReference type="AlphaFoldDB" id="X1F558"/>
<accession>X1F558</accession>
<reference evidence="1" key="1">
    <citation type="journal article" date="2014" name="Front. Microbiol.">
        <title>High frequency of phylogenetically diverse reductive dehalogenase-homologous genes in deep subseafloor sedimentary metagenomes.</title>
        <authorList>
            <person name="Kawai M."/>
            <person name="Futagami T."/>
            <person name="Toyoda A."/>
            <person name="Takaki Y."/>
            <person name="Nishi S."/>
            <person name="Hori S."/>
            <person name="Arai W."/>
            <person name="Tsubouchi T."/>
            <person name="Morono Y."/>
            <person name="Uchiyama I."/>
            <person name="Ito T."/>
            <person name="Fujiyama A."/>
            <person name="Inagaki F."/>
            <person name="Takami H."/>
        </authorList>
    </citation>
    <scope>NUCLEOTIDE SEQUENCE</scope>
    <source>
        <strain evidence="1">Expedition CK06-06</strain>
    </source>
</reference>
<sequence>KTLTVKSVAPPLVGWTLLDSKTVTVKPTALKGTIVKKELEYDGKQAPIPVADVPVTLHGLVHIWGRNDMATNQKLGLSWLIKDPDGNTVEEGTDWEGVEILPEWLPGGYTGPGGQHHFIIPPGALDYVEFEKLGIYTMSIQLLMNPDDPVTVASYDGALCTVTIEVPPEYELIQHTVYPHAYIYEGEAEIGVATFDLPVGPPPIVDWLGNKIINKLAAEVEKEGSRMLELKVHRYTSVPWVHYRLEATAAVTPQEGIGIAVWPVLAAPSLEGNYNSGHHSCYCHSGDQFGYSTGGQANLWSEARAIRTSEKAVVKGNPHRNHN</sequence>
<name>X1F558_9ZZZZ</name>
<proteinExistence type="predicted"/>
<evidence type="ECO:0000313" key="1">
    <source>
        <dbReference type="EMBL" id="GAH24489.1"/>
    </source>
</evidence>
<comment type="caution">
    <text evidence="1">The sequence shown here is derived from an EMBL/GenBank/DDBJ whole genome shotgun (WGS) entry which is preliminary data.</text>
</comment>
<organism evidence="1">
    <name type="scientific">marine sediment metagenome</name>
    <dbReference type="NCBI Taxonomy" id="412755"/>
    <lineage>
        <taxon>unclassified sequences</taxon>
        <taxon>metagenomes</taxon>
        <taxon>ecological metagenomes</taxon>
    </lineage>
</organism>
<protein>
    <submittedName>
        <fullName evidence="1">Uncharacterized protein</fullName>
    </submittedName>
</protein>
<feature type="non-terminal residue" evidence="1">
    <location>
        <position position="1"/>
    </location>
</feature>